<organism evidence="8 9">
    <name type="scientific">Salicibibacter cibi</name>
    <dbReference type="NCBI Taxonomy" id="2743001"/>
    <lineage>
        <taxon>Bacteria</taxon>
        <taxon>Bacillati</taxon>
        <taxon>Bacillota</taxon>
        <taxon>Bacilli</taxon>
        <taxon>Bacillales</taxon>
        <taxon>Bacillaceae</taxon>
        <taxon>Salicibibacter</taxon>
    </lineage>
</organism>
<evidence type="ECO:0000256" key="2">
    <source>
        <dbReference type="ARBA" id="ARBA00022475"/>
    </source>
</evidence>
<evidence type="ECO:0000256" key="5">
    <source>
        <dbReference type="ARBA" id="ARBA00023136"/>
    </source>
</evidence>
<feature type="transmembrane region" description="Helical" evidence="6">
    <location>
        <begin position="369"/>
        <end position="391"/>
    </location>
</feature>
<keyword evidence="4 6" id="KW-1133">Transmembrane helix</keyword>
<keyword evidence="9" id="KW-1185">Reference proteome</keyword>
<evidence type="ECO:0000259" key="7">
    <source>
        <dbReference type="Pfam" id="PF12698"/>
    </source>
</evidence>
<dbReference type="Pfam" id="PF12698">
    <property type="entry name" value="ABC2_membrane_3"/>
    <property type="match status" value="1"/>
</dbReference>
<reference evidence="8 9" key="1">
    <citation type="submission" date="2020-06" db="EMBL/GenBank/DDBJ databases">
        <title>Genomic analysis of Salicibibacter sp. NKC21-4.</title>
        <authorList>
            <person name="Oh Y.J."/>
        </authorList>
    </citation>
    <scope>NUCLEOTIDE SEQUENCE [LARGE SCALE GENOMIC DNA]</scope>
    <source>
        <strain evidence="8 9">NKC21-4</strain>
    </source>
</reference>
<dbReference type="RefSeq" id="WP_200085681.1">
    <property type="nucleotide sequence ID" value="NZ_CP054706.1"/>
</dbReference>
<dbReference type="EMBL" id="CP054706">
    <property type="protein sequence ID" value="QQK81250.1"/>
    <property type="molecule type" value="Genomic_DNA"/>
</dbReference>
<protein>
    <submittedName>
        <fullName evidence="8">ABC transporter permease</fullName>
    </submittedName>
</protein>
<feature type="transmembrane region" description="Helical" evidence="6">
    <location>
        <begin position="233"/>
        <end position="259"/>
    </location>
</feature>
<keyword evidence="3 6" id="KW-0812">Transmembrane</keyword>
<dbReference type="PANTHER" id="PTHR30294">
    <property type="entry name" value="MEMBRANE COMPONENT OF ABC TRANSPORTER YHHJ-RELATED"/>
    <property type="match status" value="1"/>
</dbReference>
<proteinExistence type="predicted"/>
<accession>A0A7T6ZDG8</accession>
<evidence type="ECO:0000313" key="9">
    <source>
        <dbReference type="Proteomes" id="UP000595349"/>
    </source>
</evidence>
<feature type="transmembrane region" description="Helical" evidence="6">
    <location>
        <begin position="187"/>
        <end position="212"/>
    </location>
</feature>
<dbReference type="PANTHER" id="PTHR30294:SF29">
    <property type="entry name" value="MULTIDRUG ABC TRANSPORTER PERMEASE YBHS-RELATED"/>
    <property type="match status" value="1"/>
</dbReference>
<feature type="transmembrane region" description="Helical" evidence="6">
    <location>
        <begin position="21"/>
        <end position="46"/>
    </location>
</feature>
<gene>
    <name evidence="8" type="ORF">HUG20_15950</name>
</gene>
<dbReference type="InterPro" id="IPR051449">
    <property type="entry name" value="ABC-2_transporter_component"/>
</dbReference>
<keyword evidence="5 6" id="KW-0472">Membrane</keyword>
<name>A0A7T6ZDG8_9BACI</name>
<evidence type="ECO:0000256" key="4">
    <source>
        <dbReference type="ARBA" id="ARBA00022989"/>
    </source>
</evidence>
<feature type="domain" description="ABC-2 type transporter transmembrane" evidence="7">
    <location>
        <begin position="19"/>
        <end position="388"/>
    </location>
</feature>
<evidence type="ECO:0000313" key="8">
    <source>
        <dbReference type="EMBL" id="QQK81250.1"/>
    </source>
</evidence>
<feature type="transmembrane region" description="Helical" evidence="6">
    <location>
        <begin position="314"/>
        <end position="333"/>
    </location>
</feature>
<dbReference type="AlphaFoldDB" id="A0A7T6ZDG8"/>
<dbReference type="Proteomes" id="UP000595349">
    <property type="component" value="Chromosome"/>
</dbReference>
<dbReference type="GO" id="GO:0140359">
    <property type="term" value="F:ABC-type transporter activity"/>
    <property type="evidence" value="ECO:0007669"/>
    <property type="project" value="InterPro"/>
</dbReference>
<evidence type="ECO:0000256" key="6">
    <source>
        <dbReference type="SAM" id="Phobius"/>
    </source>
</evidence>
<evidence type="ECO:0000256" key="1">
    <source>
        <dbReference type="ARBA" id="ARBA00004651"/>
    </source>
</evidence>
<dbReference type="KEGG" id="scib:HUG20_15950"/>
<keyword evidence="2" id="KW-1003">Cell membrane</keyword>
<evidence type="ECO:0000256" key="3">
    <source>
        <dbReference type="ARBA" id="ARBA00022692"/>
    </source>
</evidence>
<sequence length="422" mass="46342">MNNFWITVGHTVSRRIKSKAFMWSTLIMVLLIIGLMNAGQIIAVFADDEEEDISEQIAVVDETTDDDVVGDMLESYEEGSFEYVNYTDGDEEDAIAAAENEEYNYVLALSGDAVDLNVDFYGDDNDFMIGQEVNQDVQNVKETVVTSELDLDEDELEMIHAPISFHEQPLTPDGEVQTEESQMQAYWMVYVLVIAIYIIVITFGTMIATEVATEKSSRVMELIVSSVNPITQMLGKLVGIGVVGLVSLAALAAAAGIGITMSDDELLQSIIGEAPDMSLLLYALLFVILGYFLYGGLAAMLGALVSRAEEVNQALQPLVIVAMIAFFIAIFGLNTPDTTFIQVMSYIPFFAPQLLFLRIGVGTVPMWEVALIIGILLLSAILFNILAARIYKGGVLMYGKFTFKNGIKQAVTMSRKEKNEQG</sequence>
<feature type="transmembrane region" description="Helical" evidence="6">
    <location>
        <begin position="279"/>
        <end position="302"/>
    </location>
</feature>
<feature type="transmembrane region" description="Helical" evidence="6">
    <location>
        <begin position="339"/>
        <end position="357"/>
    </location>
</feature>
<comment type="subcellular location">
    <subcellularLocation>
        <location evidence="1">Cell membrane</location>
        <topology evidence="1">Multi-pass membrane protein</topology>
    </subcellularLocation>
</comment>
<dbReference type="GO" id="GO:0005886">
    <property type="term" value="C:plasma membrane"/>
    <property type="evidence" value="ECO:0007669"/>
    <property type="project" value="UniProtKB-SubCell"/>
</dbReference>
<dbReference type="InterPro" id="IPR013525">
    <property type="entry name" value="ABC2_TM"/>
</dbReference>